<dbReference type="GO" id="GO:0008270">
    <property type="term" value="F:zinc ion binding"/>
    <property type="evidence" value="ECO:0007669"/>
    <property type="project" value="UniProtKB-KW"/>
</dbReference>
<dbReference type="EMBL" id="JARIHO010000021">
    <property type="protein sequence ID" value="KAJ7346381.1"/>
    <property type="molecule type" value="Genomic_DNA"/>
</dbReference>
<keyword evidence="3" id="KW-0863">Zinc-finger</keyword>
<evidence type="ECO:0000256" key="4">
    <source>
        <dbReference type="ARBA" id="ARBA00022833"/>
    </source>
</evidence>
<evidence type="ECO:0000313" key="7">
    <source>
        <dbReference type="Proteomes" id="UP001218218"/>
    </source>
</evidence>
<organism evidence="6 7">
    <name type="scientific">Mycena albidolilacea</name>
    <dbReference type="NCBI Taxonomy" id="1033008"/>
    <lineage>
        <taxon>Eukaryota</taxon>
        <taxon>Fungi</taxon>
        <taxon>Dikarya</taxon>
        <taxon>Basidiomycota</taxon>
        <taxon>Agaricomycotina</taxon>
        <taxon>Agaricomycetes</taxon>
        <taxon>Agaricomycetidae</taxon>
        <taxon>Agaricales</taxon>
        <taxon>Marasmiineae</taxon>
        <taxon>Mycenaceae</taxon>
        <taxon>Mycena</taxon>
    </lineage>
</organism>
<evidence type="ECO:0000313" key="6">
    <source>
        <dbReference type="EMBL" id="KAJ7346381.1"/>
    </source>
</evidence>
<dbReference type="InterPro" id="IPR052035">
    <property type="entry name" value="ZnF_BED_domain_contain"/>
</dbReference>
<proteinExistence type="predicted"/>
<evidence type="ECO:0000256" key="1">
    <source>
        <dbReference type="ARBA" id="ARBA00004123"/>
    </source>
</evidence>
<name>A0AAD7ER62_9AGAR</name>
<accession>A0AAD7ER62</accession>
<dbReference type="PANTHER" id="PTHR46481">
    <property type="entry name" value="ZINC FINGER BED DOMAIN-CONTAINING PROTEIN 4"/>
    <property type="match status" value="1"/>
</dbReference>
<evidence type="ECO:0000256" key="2">
    <source>
        <dbReference type="ARBA" id="ARBA00022723"/>
    </source>
</evidence>
<protein>
    <submittedName>
        <fullName evidence="6">Uncharacterized protein</fullName>
    </submittedName>
</protein>
<keyword evidence="5" id="KW-0539">Nucleus</keyword>
<dbReference type="PANTHER" id="PTHR46481:SF10">
    <property type="entry name" value="ZINC FINGER BED DOMAIN-CONTAINING PROTEIN 39"/>
    <property type="match status" value="1"/>
</dbReference>
<dbReference type="SUPFAM" id="SSF140996">
    <property type="entry name" value="Hermes dimerisation domain"/>
    <property type="match status" value="1"/>
</dbReference>
<sequence>FSLLTYGRASCSAEHVRWVSESLRPFSIAKERGYRRLMKSGRPNTFIPSPSTIARDVKLLFEKTRARIQRRFKKLAASVSLATDTWTSPNH</sequence>
<dbReference type="AlphaFoldDB" id="A0AAD7ER62"/>
<feature type="non-terminal residue" evidence="6">
    <location>
        <position position="1"/>
    </location>
</feature>
<dbReference type="Proteomes" id="UP001218218">
    <property type="component" value="Unassembled WGS sequence"/>
</dbReference>
<dbReference type="GO" id="GO:0005634">
    <property type="term" value="C:nucleus"/>
    <property type="evidence" value="ECO:0007669"/>
    <property type="project" value="UniProtKB-SubCell"/>
</dbReference>
<gene>
    <name evidence="6" type="ORF">DFH08DRAFT_641458</name>
</gene>
<reference evidence="6" key="1">
    <citation type="submission" date="2023-03" db="EMBL/GenBank/DDBJ databases">
        <title>Massive genome expansion in bonnet fungi (Mycena s.s.) driven by repeated elements and novel gene families across ecological guilds.</title>
        <authorList>
            <consortium name="Lawrence Berkeley National Laboratory"/>
            <person name="Harder C.B."/>
            <person name="Miyauchi S."/>
            <person name="Viragh M."/>
            <person name="Kuo A."/>
            <person name="Thoen E."/>
            <person name="Andreopoulos B."/>
            <person name="Lu D."/>
            <person name="Skrede I."/>
            <person name="Drula E."/>
            <person name="Henrissat B."/>
            <person name="Morin E."/>
            <person name="Kohler A."/>
            <person name="Barry K."/>
            <person name="LaButti K."/>
            <person name="Morin E."/>
            <person name="Salamov A."/>
            <person name="Lipzen A."/>
            <person name="Mereny Z."/>
            <person name="Hegedus B."/>
            <person name="Baldrian P."/>
            <person name="Stursova M."/>
            <person name="Weitz H."/>
            <person name="Taylor A."/>
            <person name="Grigoriev I.V."/>
            <person name="Nagy L.G."/>
            <person name="Martin F."/>
            <person name="Kauserud H."/>
        </authorList>
    </citation>
    <scope>NUCLEOTIDE SEQUENCE</scope>
    <source>
        <strain evidence="6">CBHHK002</strain>
    </source>
</reference>
<comment type="caution">
    <text evidence="6">The sequence shown here is derived from an EMBL/GenBank/DDBJ whole genome shotgun (WGS) entry which is preliminary data.</text>
</comment>
<keyword evidence="4" id="KW-0862">Zinc</keyword>
<feature type="non-terminal residue" evidence="6">
    <location>
        <position position="91"/>
    </location>
</feature>
<comment type="subcellular location">
    <subcellularLocation>
        <location evidence="1">Nucleus</location>
    </subcellularLocation>
</comment>
<keyword evidence="2" id="KW-0479">Metal-binding</keyword>
<evidence type="ECO:0000256" key="3">
    <source>
        <dbReference type="ARBA" id="ARBA00022771"/>
    </source>
</evidence>
<keyword evidence="7" id="KW-1185">Reference proteome</keyword>
<evidence type="ECO:0000256" key="5">
    <source>
        <dbReference type="ARBA" id="ARBA00023242"/>
    </source>
</evidence>